<dbReference type="Proteomes" id="UP000051248">
    <property type="component" value="Unassembled WGS sequence"/>
</dbReference>
<organism evidence="1 2">
    <name type="scientific">Companilactobacillus nodensis DSM 19682 = JCM 14932 = NBRC 107160</name>
    <dbReference type="NCBI Taxonomy" id="1423775"/>
    <lineage>
        <taxon>Bacteria</taxon>
        <taxon>Bacillati</taxon>
        <taxon>Bacillota</taxon>
        <taxon>Bacilli</taxon>
        <taxon>Lactobacillales</taxon>
        <taxon>Lactobacillaceae</taxon>
        <taxon>Companilactobacillus</taxon>
    </lineage>
</organism>
<accession>A0A0R1KKP6</accession>
<dbReference type="AlphaFoldDB" id="A0A0R1KKP6"/>
<evidence type="ECO:0000313" key="2">
    <source>
        <dbReference type="Proteomes" id="UP000051248"/>
    </source>
</evidence>
<dbReference type="CDD" id="cd09024">
    <property type="entry name" value="Aldose_epim_lacX"/>
    <property type="match status" value="1"/>
</dbReference>
<dbReference type="InterPro" id="IPR037481">
    <property type="entry name" value="LacX"/>
</dbReference>
<dbReference type="Pfam" id="PF01263">
    <property type="entry name" value="Aldose_epim"/>
    <property type="match status" value="1"/>
</dbReference>
<dbReference type="InterPro" id="IPR014718">
    <property type="entry name" value="GH-type_carb-bd"/>
</dbReference>
<dbReference type="OrthoDB" id="9795355at2"/>
<dbReference type="eggNOG" id="COG2017">
    <property type="taxonomic scope" value="Bacteria"/>
</dbReference>
<dbReference type="GO" id="GO:0016853">
    <property type="term" value="F:isomerase activity"/>
    <property type="evidence" value="ECO:0007669"/>
    <property type="project" value="InterPro"/>
</dbReference>
<protein>
    <submittedName>
        <fullName evidence="1">Aldose epimerase</fullName>
    </submittedName>
</protein>
<dbReference type="GO" id="GO:0030246">
    <property type="term" value="F:carbohydrate binding"/>
    <property type="evidence" value="ECO:0007669"/>
    <property type="project" value="InterPro"/>
</dbReference>
<dbReference type="PATRIC" id="fig|1423775.4.peg.2016"/>
<gene>
    <name evidence="1" type="ORF">FD03_GL001978</name>
</gene>
<sequence length="291" mass="33496">MEMYELKNDFLTVQVNSKGAELSSIKDDKDVEFIWQADSNFWGRHAPILFPIVGRLKDDHYFIDGKEYKMTQHGFARDQEFTLESQTDSKLVLTLTTSEASLAKYPYHFKLSVIYQLVKDTVQVSYLVDSLEESDDMYFNIGAHPGFSVPFDKNLKFEDFNVEVDPAETRTSIPIVEHQIDLDTEHKVENQNFAMNRDEFKDDAVVYRLNDPAVVSISSEKSAHKLTLDTGNAKYFGMWSTYPDAGNFMCIEPWWGLADKKDSDNNFKTKYGVNKLAPSEQFEAYFSISIK</sequence>
<proteinExistence type="predicted"/>
<dbReference type="RefSeq" id="WP_025024319.1">
    <property type="nucleotide sequence ID" value="NZ_AZDZ01000003.1"/>
</dbReference>
<keyword evidence="2" id="KW-1185">Reference proteome</keyword>
<dbReference type="InterPro" id="IPR011013">
    <property type="entry name" value="Gal_mutarotase_sf_dom"/>
</dbReference>
<dbReference type="GO" id="GO:0005975">
    <property type="term" value="P:carbohydrate metabolic process"/>
    <property type="evidence" value="ECO:0007669"/>
    <property type="project" value="InterPro"/>
</dbReference>
<name>A0A0R1KKP6_9LACO</name>
<dbReference type="InterPro" id="IPR008183">
    <property type="entry name" value="Aldose_1/G6P_1-epimerase"/>
</dbReference>
<evidence type="ECO:0000313" key="1">
    <source>
        <dbReference type="EMBL" id="KRK80554.1"/>
    </source>
</evidence>
<dbReference type="Gene3D" id="2.70.98.10">
    <property type="match status" value="1"/>
</dbReference>
<dbReference type="SUPFAM" id="SSF74650">
    <property type="entry name" value="Galactose mutarotase-like"/>
    <property type="match status" value="1"/>
</dbReference>
<comment type="caution">
    <text evidence="1">The sequence shown here is derived from an EMBL/GenBank/DDBJ whole genome shotgun (WGS) entry which is preliminary data.</text>
</comment>
<reference evidence="1 2" key="1">
    <citation type="journal article" date="2015" name="Genome Announc.">
        <title>Expanding the biotechnology potential of lactobacilli through comparative genomics of 213 strains and associated genera.</title>
        <authorList>
            <person name="Sun Z."/>
            <person name="Harris H.M."/>
            <person name="McCann A."/>
            <person name="Guo C."/>
            <person name="Argimon S."/>
            <person name="Zhang W."/>
            <person name="Yang X."/>
            <person name="Jeffery I.B."/>
            <person name="Cooney J.C."/>
            <person name="Kagawa T.F."/>
            <person name="Liu W."/>
            <person name="Song Y."/>
            <person name="Salvetti E."/>
            <person name="Wrobel A."/>
            <person name="Rasinkangas P."/>
            <person name="Parkhill J."/>
            <person name="Rea M.C."/>
            <person name="O'Sullivan O."/>
            <person name="Ritari J."/>
            <person name="Douillard F.P."/>
            <person name="Paul Ross R."/>
            <person name="Yang R."/>
            <person name="Briner A.E."/>
            <person name="Felis G.E."/>
            <person name="de Vos W.M."/>
            <person name="Barrangou R."/>
            <person name="Klaenhammer T.R."/>
            <person name="Caufield P.W."/>
            <person name="Cui Y."/>
            <person name="Zhang H."/>
            <person name="O'Toole P.W."/>
        </authorList>
    </citation>
    <scope>NUCLEOTIDE SEQUENCE [LARGE SCALE GENOMIC DNA]</scope>
    <source>
        <strain evidence="1 2">DSM 19682</strain>
    </source>
</reference>
<dbReference type="EMBL" id="AZDZ01000003">
    <property type="protein sequence ID" value="KRK80554.1"/>
    <property type="molecule type" value="Genomic_DNA"/>
</dbReference>
<dbReference type="STRING" id="1423775.FD03_GL001978"/>